<dbReference type="SMART" id="SM00448">
    <property type="entry name" value="REC"/>
    <property type="match status" value="1"/>
</dbReference>
<dbReference type="PROSITE" id="PS50110">
    <property type="entry name" value="RESPONSE_REGULATORY"/>
    <property type="match status" value="1"/>
</dbReference>
<dbReference type="GO" id="GO:0006355">
    <property type="term" value="P:regulation of DNA-templated transcription"/>
    <property type="evidence" value="ECO:0007669"/>
    <property type="project" value="InterPro"/>
</dbReference>
<dbReference type="InterPro" id="IPR036388">
    <property type="entry name" value="WH-like_DNA-bd_sf"/>
</dbReference>
<reference evidence="6 7" key="1">
    <citation type="submission" date="2017-10" db="EMBL/GenBank/DDBJ databases">
        <title>Genome announcement of Methylocella silvestris TVC from permafrost.</title>
        <authorList>
            <person name="Wang J."/>
            <person name="Geng K."/>
            <person name="Ul-Haque F."/>
            <person name="Crombie A.T."/>
            <person name="Street L.E."/>
            <person name="Wookey P.A."/>
            <person name="Murrell J.C."/>
            <person name="Pratscher J."/>
        </authorList>
    </citation>
    <scope>NUCLEOTIDE SEQUENCE [LARGE SCALE GENOMIC DNA]</scope>
    <source>
        <strain evidence="6 7">TVC</strain>
    </source>
</reference>
<dbReference type="PRINTS" id="PR00038">
    <property type="entry name" value="HTHLUXR"/>
</dbReference>
<feature type="domain" description="HTH luxR-type" evidence="4">
    <location>
        <begin position="142"/>
        <end position="207"/>
    </location>
</feature>
<gene>
    <name evidence="6" type="ORF">CR492_14100</name>
</gene>
<evidence type="ECO:0000313" key="6">
    <source>
        <dbReference type="EMBL" id="PNG25280.1"/>
    </source>
</evidence>
<dbReference type="Gene3D" id="1.10.10.10">
    <property type="entry name" value="Winged helix-like DNA-binding domain superfamily/Winged helix DNA-binding domain"/>
    <property type="match status" value="1"/>
</dbReference>
<evidence type="ECO:0000259" key="4">
    <source>
        <dbReference type="PROSITE" id="PS50043"/>
    </source>
</evidence>
<dbReference type="Proteomes" id="UP000236286">
    <property type="component" value="Unassembled WGS sequence"/>
</dbReference>
<dbReference type="SUPFAM" id="SSF52172">
    <property type="entry name" value="CheY-like"/>
    <property type="match status" value="1"/>
</dbReference>
<dbReference type="InterPro" id="IPR000792">
    <property type="entry name" value="Tscrpt_reg_LuxR_C"/>
</dbReference>
<dbReference type="InterPro" id="IPR016032">
    <property type="entry name" value="Sig_transdc_resp-reg_C-effctor"/>
</dbReference>
<feature type="domain" description="Response regulatory" evidence="5">
    <location>
        <begin position="3"/>
        <end position="120"/>
    </location>
</feature>
<dbReference type="GO" id="GO:0003677">
    <property type="term" value="F:DNA binding"/>
    <property type="evidence" value="ECO:0007669"/>
    <property type="project" value="UniProtKB-KW"/>
</dbReference>
<dbReference type="Pfam" id="PF00196">
    <property type="entry name" value="GerE"/>
    <property type="match status" value="1"/>
</dbReference>
<evidence type="ECO:0000256" key="1">
    <source>
        <dbReference type="ARBA" id="ARBA00022553"/>
    </source>
</evidence>
<evidence type="ECO:0000256" key="3">
    <source>
        <dbReference type="PROSITE-ProRule" id="PRU00169"/>
    </source>
</evidence>
<dbReference type="InterPro" id="IPR001789">
    <property type="entry name" value="Sig_transdc_resp-reg_receiver"/>
</dbReference>
<dbReference type="InterPro" id="IPR039420">
    <property type="entry name" value="WalR-like"/>
</dbReference>
<keyword evidence="2 6" id="KW-0238">DNA-binding</keyword>
<name>A0A2J7TEU0_METSI</name>
<sequence>MRSALIIEDHPILLQASQRLLEEIGVSPVFSASDVVSGYRLFHRAKPDIVIIDLVIKSNGLAGLDLIRRMRLRDQKARILVFSMHSDPVIIGRALEAGAMGYVVKDAGPDEFIEAFKRVASGKPYLSNTVATEVALINAHASSNPLANLSRREIQTLALLAEGKSYRAIADELRVSYKTVVNVCSLLRRKLGAGSLAELIALAVRHIR</sequence>
<organism evidence="6 7">
    <name type="scientific">Methylocella silvestris</name>
    <dbReference type="NCBI Taxonomy" id="199596"/>
    <lineage>
        <taxon>Bacteria</taxon>
        <taxon>Pseudomonadati</taxon>
        <taxon>Pseudomonadota</taxon>
        <taxon>Alphaproteobacteria</taxon>
        <taxon>Hyphomicrobiales</taxon>
        <taxon>Beijerinckiaceae</taxon>
        <taxon>Methylocella</taxon>
    </lineage>
</organism>
<feature type="modified residue" description="4-aspartylphosphate" evidence="3">
    <location>
        <position position="53"/>
    </location>
</feature>
<dbReference type="PANTHER" id="PTHR43214">
    <property type="entry name" value="TWO-COMPONENT RESPONSE REGULATOR"/>
    <property type="match status" value="1"/>
</dbReference>
<dbReference type="CDD" id="cd17535">
    <property type="entry name" value="REC_NarL-like"/>
    <property type="match status" value="1"/>
</dbReference>
<proteinExistence type="predicted"/>
<dbReference type="OrthoDB" id="3678174at2"/>
<evidence type="ECO:0000259" key="5">
    <source>
        <dbReference type="PROSITE" id="PS50110"/>
    </source>
</evidence>
<dbReference type="SUPFAM" id="SSF46894">
    <property type="entry name" value="C-terminal effector domain of the bipartite response regulators"/>
    <property type="match status" value="1"/>
</dbReference>
<dbReference type="AlphaFoldDB" id="A0A2J7TEU0"/>
<dbReference type="RefSeq" id="WP_102844384.1">
    <property type="nucleotide sequence ID" value="NZ_PDZR01000017.1"/>
</dbReference>
<dbReference type="InterPro" id="IPR011006">
    <property type="entry name" value="CheY-like_superfamily"/>
</dbReference>
<dbReference type="SMART" id="SM00421">
    <property type="entry name" value="HTH_LUXR"/>
    <property type="match status" value="1"/>
</dbReference>
<keyword evidence="1 3" id="KW-0597">Phosphoprotein</keyword>
<accession>A0A2J7TEU0</accession>
<dbReference type="GO" id="GO:0000160">
    <property type="term" value="P:phosphorelay signal transduction system"/>
    <property type="evidence" value="ECO:0007669"/>
    <property type="project" value="InterPro"/>
</dbReference>
<dbReference type="PANTHER" id="PTHR43214:SF43">
    <property type="entry name" value="TWO-COMPONENT RESPONSE REGULATOR"/>
    <property type="match status" value="1"/>
</dbReference>
<comment type="caution">
    <text evidence="6">The sequence shown here is derived from an EMBL/GenBank/DDBJ whole genome shotgun (WGS) entry which is preliminary data.</text>
</comment>
<evidence type="ECO:0000256" key="2">
    <source>
        <dbReference type="ARBA" id="ARBA00023125"/>
    </source>
</evidence>
<dbReference type="CDD" id="cd06170">
    <property type="entry name" value="LuxR_C_like"/>
    <property type="match status" value="1"/>
</dbReference>
<dbReference type="InterPro" id="IPR058245">
    <property type="entry name" value="NreC/VraR/RcsB-like_REC"/>
</dbReference>
<protein>
    <submittedName>
        <fullName evidence="6">DNA-binding response regulator</fullName>
    </submittedName>
</protein>
<dbReference type="PROSITE" id="PS50043">
    <property type="entry name" value="HTH_LUXR_2"/>
    <property type="match status" value="1"/>
</dbReference>
<dbReference type="Pfam" id="PF00072">
    <property type="entry name" value="Response_reg"/>
    <property type="match status" value="1"/>
</dbReference>
<dbReference type="EMBL" id="PDZR01000017">
    <property type="protein sequence ID" value="PNG25280.1"/>
    <property type="molecule type" value="Genomic_DNA"/>
</dbReference>
<evidence type="ECO:0000313" key="7">
    <source>
        <dbReference type="Proteomes" id="UP000236286"/>
    </source>
</evidence>
<dbReference type="Gene3D" id="3.40.50.2300">
    <property type="match status" value="1"/>
</dbReference>